<accession>A0ACC0B4Z7</accession>
<evidence type="ECO:0000313" key="2">
    <source>
        <dbReference type="Proteomes" id="UP001060085"/>
    </source>
</evidence>
<protein>
    <submittedName>
        <fullName evidence="1">Uncharacterized protein</fullName>
    </submittedName>
</protein>
<sequence>MMQCPHRPIEPHPPRSTPLFKWIHSPESETYTLSEEALVQGTSHKDHLSGRQVRISEIGVWLFGNRALVWYLAGIDYEMPKLGSDDLVLGAGLRSWSTTVALHVSLNSGVEAALMCLDLLRLPSCTRNPYVVLNLANRVVKPSHNQLSLFHTSKEFTQTSLIKPLAQTVSDIGPLVAALPALHSLKTVLSSSVEEVCPLDSSQPPYAVSVIEPQTTFIPITNRFVDLSDIASKEDCISVMT</sequence>
<proteinExistence type="predicted"/>
<dbReference type="EMBL" id="CM044704">
    <property type="protein sequence ID" value="KAI5667598.1"/>
    <property type="molecule type" value="Genomic_DNA"/>
</dbReference>
<keyword evidence="2" id="KW-1185">Reference proteome</keyword>
<reference evidence="2" key="1">
    <citation type="journal article" date="2023" name="Nat. Plants">
        <title>Single-cell RNA sequencing provides a high-resolution roadmap for understanding the multicellular compartmentation of specialized metabolism.</title>
        <authorList>
            <person name="Sun S."/>
            <person name="Shen X."/>
            <person name="Li Y."/>
            <person name="Li Y."/>
            <person name="Wang S."/>
            <person name="Li R."/>
            <person name="Zhang H."/>
            <person name="Shen G."/>
            <person name="Guo B."/>
            <person name="Wei J."/>
            <person name="Xu J."/>
            <person name="St-Pierre B."/>
            <person name="Chen S."/>
            <person name="Sun C."/>
        </authorList>
    </citation>
    <scope>NUCLEOTIDE SEQUENCE [LARGE SCALE GENOMIC DNA]</scope>
</reference>
<dbReference type="Proteomes" id="UP001060085">
    <property type="component" value="Linkage Group LG04"/>
</dbReference>
<evidence type="ECO:0000313" key="1">
    <source>
        <dbReference type="EMBL" id="KAI5667598.1"/>
    </source>
</evidence>
<organism evidence="1 2">
    <name type="scientific">Catharanthus roseus</name>
    <name type="common">Madagascar periwinkle</name>
    <name type="synonym">Vinca rosea</name>
    <dbReference type="NCBI Taxonomy" id="4058"/>
    <lineage>
        <taxon>Eukaryota</taxon>
        <taxon>Viridiplantae</taxon>
        <taxon>Streptophyta</taxon>
        <taxon>Embryophyta</taxon>
        <taxon>Tracheophyta</taxon>
        <taxon>Spermatophyta</taxon>
        <taxon>Magnoliopsida</taxon>
        <taxon>eudicotyledons</taxon>
        <taxon>Gunneridae</taxon>
        <taxon>Pentapetalae</taxon>
        <taxon>asterids</taxon>
        <taxon>lamiids</taxon>
        <taxon>Gentianales</taxon>
        <taxon>Apocynaceae</taxon>
        <taxon>Rauvolfioideae</taxon>
        <taxon>Vinceae</taxon>
        <taxon>Catharanthinae</taxon>
        <taxon>Catharanthus</taxon>
    </lineage>
</organism>
<comment type="caution">
    <text evidence="1">The sequence shown here is derived from an EMBL/GenBank/DDBJ whole genome shotgun (WGS) entry which is preliminary data.</text>
</comment>
<gene>
    <name evidence="1" type="ORF">M9H77_17451</name>
</gene>
<name>A0ACC0B4Z7_CATRO</name>